<dbReference type="Proteomes" id="UP000821845">
    <property type="component" value="Chromosome 1"/>
</dbReference>
<organism evidence="1 2">
    <name type="scientific">Hyalomma asiaticum</name>
    <name type="common">Tick</name>
    <dbReference type="NCBI Taxonomy" id="266040"/>
    <lineage>
        <taxon>Eukaryota</taxon>
        <taxon>Metazoa</taxon>
        <taxon>Ecdysozoa</taxon>
        <taxon>Arthropoda</taxon>
        <taxon>Chelicerata</taxon>
        <taxon>Arachnida</taxon>
        <taxon>Acari</taxon>
        <taxon>Parasitiformes</taxon>
        <taxon>Ixodida</taxon>
        <taxon>Ixodoidea</taxon>
        <taxon>Ixodidae</taxon>
        <taxon>Hyalomminae</taxon>
        <taxon>Hyalomma</taxon>
    </lineage>
</organism>
<gene>
    <name evidence="1" type="ORF">HPB50_015312</name>
</gene>
<evidence type="ECO:0000313" key="1">
    <source>
        <dbReference type="EMBL" id="KAH6946788.1"/>
    </source>
</evidence>
<keyword evidence="2" id="KW-1185">Reference proteome</keyword>
<comment type="caution">
    <text evidence="1">The sequence shown here is derived from an EMBL/GenBank/DDBJ whole genome shotgun (WGS) entry which is preliminary data.</text>
</comment>
<reference evidence="1" key="1">
    <citation type="submission" date="2020-05" db="EMBL/GenBank/DDBJ databases">
        <title>Large-scale comparative analyses of tick genomes elucidate their genetic diversity and vector capacities.</title>
        <authorList>
            <person name="Jia N."/>
            <person name="Wang J."/>
            <person name="Shi W."/>
            <person name="Du L."/>
            <person name="Sun Y."/>
            <person name="Zhan W."/>
            <person name="Jiang J."/>
            <person name="Wang Q."/>
            <person name="Zhang B."/>
            <person name="Ji P."/>
            <person name="Sakyi L.B."/>
            <person name="Cui X."/>
            <person name="Yuan T."/>
            <person name="Jiang B."/>
            <person name="Yang W."/>
            <person name="Lam T.T.-Y."/>
            <person name="Chang Q."/>
            <person name="Ding S."/>
            <person name="Wang X."/>
            <person name="Zhu J."/>
            <person name="Ruan X."/>
            <person name="Zhao L."/>
            <person name="Wei J."/>
            <person name="Que T."/>
            <person name="Du C."/>
            <person name="Cheng J."/>
            <person name="Dai P."/>
            <person name="Han X."/>
            <person name="Huang E."/>
            <person name="Gao Y."/>
            <person name="Liu J."/>
            <person name="Shao H."/>
            <person name="Ye R."/>
            <person name="Li L."/>
            <person name="Wei W."/>
            <person name="Wang X."/>
            <person name="Wang C."/>
            <person name="Yang T."/>
            <person name="Huo Q."/>
            <person name="Li W."/>
            <person name="Guo W."/>
            <person name="Chen H."/>
            <person name="Zhou L."/>
            <person name="Ni X."/>
            <person name="Tian J."/>
            <person name="Zhou Y."/>
            <person name="Sheng Y."/>
            <person name="Liu T."/>
            <person name="Pan Y."/>
            <person name="Xia L."/>
            <person name="Li J."/>
            <person name="Zhao F."/>
            <person name="Cao W."/>
        </authorList>
    </citation>
    <scope>NUCLEOTIDE SEQUENCE</scope>
    <source>
        <strain evidence="1">Hyas-2018</strain>
    </source>
</reference>
<dbReference type="EMBL" id="CM023481">
    <property type="protein sequence ID" value="KAH6946788.1"/>
    <property type="molecule type" value="Genomic_DNA"/>
</dbReference>
<sequence length="625" mass="68947">MRSSKVHWRRVGSPHDSYTCALQGCQRRRQPAWPWRLRLMGSYCSVRRSRKRASATADSADTAGTRWPFLTERLEQHQGGINCLSLSEDHSLLVSGSEDGRVLMWSSQSTPVELLGTLSGHAGYVTHCTVHGNFVLTGSADGTLRKWSIVDSKCVHVFVGHGARVNRVLCTGDLVLSTSHDKTARAWRFNADLDEQEIKEQRLLRQVASSGRSSRRSSAAKKRTDSQASTVQKDPVDDDTSTSSGFSEGADSRSRLHKVDDRITVFRGHTKSVFPIIFVPSDGFSDSDTEDIVVTGSHDCTARTLRFTHSQVAAALQILRGHTAPINAMEVDAEGVYVFTGGGDGVIRSWHVRSGECQHVLTGHQGPIVCLLAHSKMLYSGSSDNTARAWVMEFGECTRVYRGHQHTVDCLCYHDRMLRSSVGALEDLSVQVFLGGSRLHNLADVRVPSELKDLRELDRVLQSVEKLQSVCADSEKEKEHQLLSTALMLLDEVSKEYELQERHPCNLQIYESENKLRLQKVLPDLDVIAQPIPAISVDSLHAQFSTAVTDADVAKKSSVIPAVTHDRIGSLGEERRDGGIEGITARRLRLAAPPVTAASAALRLGTRRKPQHPIAIYDGDEARLV</sequence>
<evidence type="ECO:0000313" key="2">
    <source>
        <dbReference type="Proteomes" id="UP000821845"/>
    </source>
</evidence>
<accession>A0ACB7TKX7</accession>
<protein>
    <submittedName>
        <fullName evidence="1">Uncharacterized protein</fullName>
    </submittedName>
</protein>
<name>A0ACB7TKX7_HYAAI</name>
<proteinExistence type="predicted"/>